<evidence type="ECO:0000256" key="7">
    <source>
        <dbReference type="ARBA" id="ARBA00023136"/>
    </source>
</evidence>
<evidence type="ECO:0000256" key="2">
    <source>
        <dbReference type="ARBA" id="ARBA00022475"/>
    </source>
</evidence>
<evidence type="ECO:0000256" key="1">
    <source>
        <dbReference type="ARBA" id="ARBA00004651"/>
    </source>
</evidence>
<dbReference type="OrthoDB" id="7540137at2759"/>
<feature type="transmembrane region" description="Helical" evidence="10">
    <location>
        <begin position="272"/>
        <end position="292"/>
    </location>
</feature>
<comment type="caution">
    <text evidence="10">Lacks conserved residue(s) required for the propagation of feature annotation.</text>
</comment>
<dbReference type="InterPro" id="IPR004117">
    <property type="entry name" value="7tm6_olfct_rcpt"/>
</dbReference>
<keyword evidence="2" id="KW-1003">Cell membrane</keyword>
<dbReference type="GO" id="GO:0004984">
    <property type="term" value="F:olfactory receptor activity"/>
    <property type="evidence" value="ECO:0007669"/>
    <property type="project" value="InterPro"/>
</dbReference>
<evidence type="ECO:0000313" key="12">
    <source>
        <dbReference type="Proteomes" id="UP001153712"/>
    </source>
</evidence>
<evidence type="ECO:0000256" key="10">
    <source>
        <dbReference type="RuleBase" id="RU351113"/>
    </source>
</evidence>
<proteinExistence type="inferred from homology"/>
<keyword evidence="8 10" id="KW-0675">Receptor</keyword>
<dbReference type="PANTHER" id="PTHR21137">
    <property type="entry name" value="ODORANT RECEPTOR"/>
    <property type="match status" value="1"/>
</dbReference>
<dbReference type="GO" id="GO:0005549">
    <property type="term" value="F:odorant binding"/>
    <property type="evidence" value="ECO:0007669"/>
    <property type="project" value="InterPro"/>
</dbReference>
<evidence type="ECO:0000256" key="6">
    <source>
        <dbReference type="ARBA" id="ARBA00022989"/>
    </source>
</evidence>
<keyword evidence="5 10" id="KW-0552">Olfaction</keyword>
<dbReference type="Proteomes" id="UP001153712">
    <property type="component" value="Chromosome 3"/>
</dbReference>
<protein>
    <recommendedName>
        <fullName evidence="10">Odorant receptor</fullName>
    </recommendedName>
</protein>
<comment type="subcellular location">
    <subcellularLocation>
        <location evidence="1 10">Cell membrane</location>
        <topology evidence="1 10">Multi-pass membrane protein</topology>
    </subcellularLocation>
</comment>
<name>A0A9N9TL27_PHYSR</name>
<dbReference type="PANTHER" id="PTHR21137:SF35">
    <property type="entry name" value="ODORANT RECEPTOR 19A-RELATED"/>
    <property type="match status" value="1"/>
</dbReference>
<accession>A0A9N9TL27</accession>
<evidence type="ECO:0000256" key="4">
    <source>
        <dbReference type="ARBA" id="ARBA00022692"/>
    </source>
</evidence>
<comment type="similarity">
    <text evidence="10">Belongs to the insect chemoreceptor superfamily. Heteromeric odorant receptor channel (TC 1.A.69) family.</text>
</comment>
<keyword evidence="3 10" id="KW-0716">Sensory transduction</keyword>
<evidence type="ECO:0000256" key="5">
    <source>
        <dbReference type="ARBA" id="ARBA00022725"/>
    </source>
</evidence>
<feature type="transmembrane region" description="Helical" evidence="10">
    <location>
        <begin position="298"/>
        <end position="319"/>
    </location>
</feature>
<feature type="transmembrane region" description="Helical" evidence="10">
    <location>
        <begin position="171"/>
        <end position="189"/>
    </location>
</feature>
<keyword evidence="7 10" id="KW-0472">Membrane</keyword>
<feature type="transmembrane region" description="Helical" evidence="10">
    <location>
        <begin position="34"/>
        <end position="55"/>
    </location>
</feature>
<evidence type="ECO:0000313" key="11">
    <source>
        <dbReference type="EMBL" id="CAG9860768.1"/>
    </source>
</evidence>
<keyword evidence="4 10" id="KW-0812">Transmembrane</keyword>
<evidence type="ECO:0000256" key="3">
    <source>
        <dbReference type="ARBA" id="ARBA00022606"/>
    </source>
</evidence>
<feature type="transmembrane region" description="Helical" evidence="10">
    <location>
        <begin position="131"/>
        <end position="151"/>
    </location>
</feature>
<keyword evidence="6 10" id="KW-1133">Transmembrane helix</keyword>
<keyword evidence="9 10" id="KW-0807">Transducer</keyword>
<evidence type="ECO:0000256" key="9">
    <source>
        <dbReference type="ARBA" id="ARBA00023224"/>
    </source>
</evidence>
<reference evidence="11" key="1">
    <citation type="submission" date="2022-01" db="EMBL/GenBank/DDBJ databases">
        <authorList>
            <person name="King R."/>
        </authorList>
    </citation>
    <scope>NUCLEOTIDE SEQUENCE</scope>
</reference>
<dbReference type="Pfam" id="PF02949">
    <property type="entry name" value="7tm_6"/>
    <property type="match status" value="1"/>
</dbReference>
<dbReference type="EMBL" id="OU900096">
    <property type="protein sequence ID" value="CAG9860768.1"/>
    <property type="molecule type" value="Genomic_DNA"/>
</dbReference>
<gene>
    <name evidence="11" type="ORF">PHYEVI_LOCUS7117</name>
</gene>
<dbReference type="GO" id="GO:0007165">
    <property type="term" value="P:signal transduction"/>
    <property type="evidence" value="ECO:0007669"/>
    <property type="project" value="UniProtKB-KW"/>
</dbReference>
<dbReference type="AlphaFoldDB" id="A0A9N9TL27"/>
<sequence length="396" mass="46077">MTNQDSALRKSFKLDEFFLNLNGLLPGEKYKLLYSFYSFGMLLVYIIMIPILGYVEIFLAEPSRRVNMVDKSFVYLEIFVSVFKHWPFITKPARTKRLLNRWNESIFNTAVEIDEHIVQDSIRYRVFVVQIYFLSGVISVSVLLISSIFSFNDRELKLPIWLPDQVSNNTFFYVIANIYIITGYTHAFFGHASTDSLLQTYLLYCATQLRLIKFKLKNIHKYFKKVATSEDSHKTTIEGLPQKKIYDQIVQCIKVYEAVNGYVQEMENMYSVGIFMQLIVVSLIFSICAYNLTNVSSFLYAIYILSFTIPMVITMYAFCYTGALLIEESTSIADAVFKSRWYTFDNKNKKLLLTFIERTKKPIKLKAGKLVDLSLETFVIIMNRSYSLLAVLKNVY</sequence>
<organism evidence="11 12">
    <name type="scientific">Phyllotreta striolata</name>
    <name type="common">Striped flea beetle</name>
    <name type="synonym">Crioceris striolata</name>
    <dbReference type="NCBI Taxonomy" id="444603"/>
    <lineage>
        <taxon>Eukaryota</taxon>
        <taxon>Metazoa</taxon>
        <taxon>Ecdysozoa</taxon>
        <taxon>Arthropoda</taxon>
        <taxon>Hexapoda</taxon>
        <taxon>Insecta</taxon>
        <taxon>Pterygota</taxon>
        <taxon>Neoptera</taxon>
        <taxon>Endopterygota</taxon>
        <taxon>Coleoptera</taxon>
        <taxon>Polyphaga</taxon>
        <taxon>Cucujiformia</taxon>
        <taxon>Chrysomeloidea</taxon>
        <taxon>Chrysomelidae</taxon>
        <taxon>Galerucinae</taxon>
        <taxon>Alticini</taxon>
        <taxon>Phyllotreta</taxon>
    </lineage>
</organism>
<evidence type="ECO:0000256" key="8">
    <source>
        <dbReference type="ARBA" id="ARBA00023170"/>
    </source>
</evidence>
<dbReference type="GO" id="GO:0005886">
    <property type="term" value="C:plasma membrane"/>
    <property type="evidence" value="ECO:0007669"/>
    <property type="project" value="UniProtKB-SubCell"/>
</dbReference>
<keyword evidence="12" id="KW-1185">Reference proteome</keyword>